<reference evidence="2 3" key="1">
    <citation type="submission" date="2017-07" db="EMBL/GenBank/DDBJ databases">
        <title>Niveispirillum cyanobacteriorum sp. nov., isolated from cyanobacterial aggregates in a eutrophic lake.</title>
        <authorList>
            <person name="Cai H."/>
        </authorList>
    </citation>
    <scope>NUCLEOTIDE SEQUENCE [LARGE SCALE GENOMIC DNA]</scope>
    <source>
        <strain evidence="3">TH1-14</strain>
    </source>
</reference>
<dbReference type="InterPro" id="IPR001343">
    <property type="entry name" value="Hemolysn_Ca-bd"/>
</dbReference>
<dbReference type="InterPro" id="IPR014044">
    <property type="entry name" value="CAP_dom"/>
</dbReference>
<evidence type="ECO:0000313" key="2">
    <source>
        <dbReference type="EMBL" id="OYQ32406.1"/>
    </source>
</evidence>
<dbReference type="OrthoDB" id="7681731at2"/>
<comment type="caution">
    <text evidence="2">The sequence shown here is derived from an EMBL/GenBank/DDBJ whole genome shotgun (WGS) entry which is preliminary data.</text>
</comment>
<protein>
    <recommendedName>
        <fullName evidence="1">SCP domain-containing protein</fullName>
    </recommendedName>
</protein>
<dbReference type="RefSeq" id="WP_094457443.1">
    <property type="nucleotide sequence ID" value="NZ_NOXU01000031.1"/>
</dbReference>
<dbReference type="InterPro" id="IPR011049">
    <property type="entry name" value="Serralysin-like_metalloprot_C"/>
</dbReference>
<name>A0A255YT44_9PROT</name>
<dbReference type="PRINTS" id="PR00313">
    <property type="entry name" value="CABNDNGRPT"/>
</dbReference>
<dbReference type="Pfam" id="PF00353">
    <property type="entry name" value="HemolysinCabind"/>
    <property type="match status" value="1"/>
</dbReference>
<evidence type="ECO:0000259" key="1">
    <source>
        <dbReference type="Pfam" id="PF00188"/>
    </source>
</evidence>
<dbReference type="PANTHER" id="PTHR31157">
    <property type="entry name" value="SCP DOMAIN-CONTAINING PROTEIN"/>
    <property type="match status" value="1"/>
</dbReference>
<dbReference type="CDD" id="cd05379">
    <property type="entry name" value="CAP_bacterial"/>
    <property type="match status" value="1"/>
</dbReference>
<dbReference type="Pfam" id="PF00188">
    <property type="entry name" value="CAP"/>
    <property type="match status" value="1"/>
</dbReference>
<dbReference type="Proteomes" id="UP000216998">
    <property type="component" value="Unassembled WGS sequence"/>
</dbReference>
<dbReference type="InterPro" id="IPR035940">
    <property type="entry name" value="CAP_sf"/>
</dbReference>
<dbReference type="AlphaFoldDB" id="A0A255YT44"/>
<dbReference type="SUPFAM" id="SSF55797">
    <property type="entry name" value="PR-1-like"/>
    <property type="match status" value="1"/>
</dbReference>
<dbReference type="GO" id="GO:0005509">
    <property type="term" value="F:calcium ion binding"/>
    <property type="evidence" value="ECO:0007669"/>
    <property type="project" value="InterPro"/>
</dbReference>
<keyword evidence="3" id="KW-1185">Reference proteome</keyword>
<sequence>MAEFDAYELYMLTLINRARADPVAAAAAFGIELNQGLAAGTISAAPKQPLAPNNLLAAAAEAHSDWMLATDSFSHTGVNGSTPGDRMTAAGYRFTGAFTWGENISWSGTTGTIRTSQLASYIEQQHRGLFLSPGHRTNILGDNYREIGISQQLGEMTGFNASMITQNFAATGQARYATGVVFNDLNGDGYYNPGEGVGGVSIAVNGNIVGQTSAAGGYAVSMTNGTWTLGFSGGGLTGAYYQTVTMSGLNVGVDAKAALFTPVTFQSWNSTTNSFVVTTPTAYAGPVAHLDWQMLGSGGADNVAGSDQDDFMNLGGGNDAANGGAGNDVLDGGTGSNFLIGGAGQDTFFADGRGGQAAWTTIVDFEKGEQVNIWGWRPGTSRFTWAADDGTAGYKGATLHADLDADGRIDISVTFAGLALSALGTPQESDGLLLLV</sequence>
<gene>
    <name evidence="2" type="ORF">CHU95_16530</name>
</gene>
<dbReference type="PANTHER" id="PTHR31157:SF1">
    <property type="entry name" value="SCP DOMAIN-CONTAINING PROTEIN"/>
    <property type="match status" value="1"/>
</dbReference>
<accession>A0A255YT44</accession>
<dbReference type="SUPFAM" id="SSF51120">
    <property type="entry name" value="beta-Roll"/>
    <property type="match status" value="1"/>
</dbReference>
<organism evidence="2 3">
    <name type="scientific">Niveispirillum lacus</name>
    <dbReference type="NCBI Taxonomy" id="1981099"/>
    <lineage>
        <taxon>Bacteria</taxon>
        <taxon>Pseudomonadati</taxon>
        <taxon>Pseudomonadota</taxon>
        <taxon>Alphaproteobacteria</taxon>
        <taxon>Rhodospirillales</taxon>
        <taxon>Azospirillaceae</taxon>
        <taxon>Niveispirillum</taxon>
    </lineage>
</organism>
<evidence type="ECO:0000313" key="3">
    <source>
        <dbReference type="Proteomes" id="UP000216998"/>
    </source>
</evidence>
<dbReference type="EMBL" id="NOXU01000031">
    <property type="protein sequence ID" value="OYQ32406.1"/>
    <property type="molecule type" value="Genomic_DNA"/>
</dbReference>
<proteinExistence type="predicted"/>
<dbReference type="Gene3D" id="3.40.33.10">
    <property type="entry name" value="CAP"/>
    <property type="match status" value="1"/>
</dbReference>
<dbReference type="Gene3D" id="2.150.10.10">
    <property type="entry name" value="Serralysin-like metalloprotease, C-terminal"/>
    <property type="match status" value="1"/>
</dbReference>
<feature type="domain" description="SCP" evidence="1">
    <location>
        <begin position="13"/>
        <end position="150"/>
    </location>
</feature>